<feature type="transmembrane region" description="Helical" evidence="11">
    <location>
        <begin position="46"/>
        <end position="64"/>
    </location>
</feature>
<dbReference type="GO" id="GO:0071555">
    <property type="term" value="P:cell wall organization"/>
    <property type="evidence" value="ECO:0007669"/>
    <property type="project" value="UniProtKB-KW"/>
</dbReference>
<evidence type="ECO:0000313" key="12">
    <source>
        <dbReference type="EMBL" id="HHS01483.1"/>
    </source>
</evidence>
<evidence type="ECO:0000256" key="6">
    <source>
        <dbReference type="ARBA" id="ARBA00022960"/>
    </source>
</evidence>
<comment type="similarity">
    <text evidence="11">Belongs to the SEDS family. MrdB/RodA subfamily.</text>
</comment>
<dbReference type="AlphaFoldDB" id="A0A7C5V3I1"/>
<evidence type="ECO:0000256" key="2">
    <source>
        <dbReference type="ARBA" id="ARBA00022475"/>
    </source>
</evidence>
<keyword evidence="3 11" id="KW-0328">Glycosyltransferase</keyword>
<evidence type="ECO:0000256" key="9">
    <source>
        <dbReference type="ARBA" id="ARBA00023136"/>
    </source>
</evidence>
<gene>
    <name evidence="11 12" type="primary">rodA</name>
    <name evidence="12" type="ORF">ENL71_02970</name>
</gene>
<dbReference type="Pfam" id="PF01098">
    <property type="entry name" value="FTSW_RODA_SPOVE"/>
    <property type="match status" value="1"/>
</dbReference>
<keyword evidence="5 11" id="KW-0812">Transmembrane</keyword>
<keyword evidence="2 11" id="KW-1003">Cell membrane</keyword>
<dbReference type="GO" id="GO:0015648">
    <property type="term" value="F:lipid-linked peptidoglycan transporter activity"/>
    <property type="evidence" value="ECO:0007669"/>
    <property type="project" value="TreeGrafter"/>
</dbReference>
<dbReference type="PANTHER" id="PTHR30474:SF1">
    <property type="entry name" value="PEPTIDOGLYCAN GLYCOSYLTRANSFERASE MRDB"/>
    <property type="match status" value="1"/>
</dbReference>
<evidence type="ECO:0000256" key="3">
    <source>
        <dbReference type="ARBA" id="ARBA00022676"/>
    </source>
</evidence>
<dbReference type="GO" id="GO:0005886">
    <property type="term" value="C:plasma membrane"/>
    <property type="evidence" value="ECO:0007669"/>
    <property type="project" value="UniProtKB-SubCell"/>
</dbReference>
<dbReference type="NCBIfam" id="TIGR02210">
    <property type="entry name" value="rodA_shape"/>
    <property type="match status" value="1"/>
</dbReference>
<organism evidence="12">
    <name type="scientific">Caldicellulosiruptor owensensis</name>
    <dbReference type="NCBI Taxonomy" id="55205"/>
    <lineage>
        <taxon>Bacteria</taxon>
        <taxon>Bacillati</taxon>
        <taxon>Bacillota</taxon>
        <taxon>Bacillota incertae sedis</taxon>
        <taxon>Caldicellulosiruptorales</taxon>
        <taxon>Caldicellulosiruptoraceae</taxon>
        <taxon>Caldicellulosiruptor</taxon>
    </lineage>
</organism>
<name>A0A7C5V3I1_9FIRM</name>
<feature type="transmembrane region" description="Helical" evidence="11">
    <location>
        <begin position="185"/>
        <end position="203"/>
    </location>
</feature>
<comment type="catalytic activity">
    <reaction evidence="11">
        <text>[GlcNAc-(1-&gt;4)-Mur2Ac(oyl-L-Ala-gamma-D-Glu-L-Lys-D-Ala-D-Ala)](n)-di-trans,octa-cis-undecaprenyl diphosphate + beta-D-GlcNAc-(1-&gt;4)-Mur2Ac(oyl-L-Ala-gamma-D-Glu-L-Lys-D-Ala-D-Ala)-di-trans,octa-cis-undecaprenyl diphosphate = [GlcNAc-(1-&gt;4)-Mur2Ac(oyl-L-Ala-gamma-D-Glu-L-Lys-D-Ala-D-Ala)](n+1)-di-trans,octa-cis-undecaprenyl diphosphate + di-trans,octa-cis-undecaprenyl diphosphate + H(+)</text>
        <dbReference type="Rhea" id="RHEA:23708"/>
        <dbReference type="Rhea" id="RHEA-COMP:9602"/>
        <dbReference type="Rhea" id="RHEA-COMP:9603"/>
        <dbReference type="ChEBI" id="CHEBI:15378"/>
        <dbReference type="ChEBI" id="CHEBI:58405"/>
        <dbReference type="ChEBI" id="CHEBI:60033"/>
        <dbReference type="ChEBI" id="CHEBI:78435"/>
        <dbReference type="EC" id="2.4.99.28"/>
    </reaction>
</comment>
<dbReference type="InterPro" id="IPR001182">
    <property type="entry name" value="FtsW/RodA"/>
</dbReference>
<comment type="caution">
    <text evidence="12">The sequence shown here is derived from an EMBL/GenBank/DDBJ whole genome shotgun (WGS) entry which is preliminary data.</text>
</comment>
<dbReference type="InterPro" id="IPR011923">
    <property type="entry name" value="RodA/MrdB"/>
</dbReference>
<dbReference type="InterPro" id="IPR018365">
    <property type="entry name" value="Cell_cycle_FtsW-rel_CS"/>
</dbReference>
<dbReference type="EC" id="2.4.99.28" evidence="11"/>
<feature type="transmembrane region" description="Helical" evidence="11">
    <location>
        <begin position="273"/>
        <end position="293"/>
    </location>
</feature>
<keyword evidence="10 11" id="KW-0961">Cell wall biogenesis/degradation</keyword>
<comment type="function">
    <text evidence="11">Peptidoglycan polymerase that is essential for cell wall elongation.</text>
</comment>
<feature type="transmembrane region" description="Helical" evidence="11">
    <location>
        <begin position="71"/>
        <end position="90"/>
    </location>
</feature>
<feature type="transmembrane region" description="Helical" evidence="11">
    <location>
        <begin position="305"/>
        <end position="327"/>
    </location>
</feature>
<evidence type="ECO:0000256" key="10">
    <source>
        <dbReference type="ARBA" id="ARBA00023316"/>
    </source>
</evidence>
<protein>
    <recommendedName>
        <fullName evidence="11">Peptidoglycan glycosyltransferase RodA</fullName>
        <shortName evidence="11">PGT</shortName>
        <ecNumber evidence="11">2.4.99.28</ecNumber>
    </recommendedName>
    <alternativeName>
        <fullName evidence="11">Cell elongation protein RodA</fullName>
    </alternativeName>
    <alternativeName>
        <fullName evidence="11">Cell wall polymerase</fullName>
    </alternativeName>
    <alternativeName>
        <fullName evidence="11">Peptidoglycan polymerase</fullName>
        <shortName evidence="11">PG polymerase</shortName>
    </alternativeName>
</protein>
<dbReference type="HAMAP" id="MF_02079">
    <property type="entry name" value="PGT_RodA"/>
    <property type="match status" value="1"/>
</dbReference>
<dbReference type="UniPathway" id="UPA00219"/>
<sequence>MMVQNEKTIKKRFNVVLTILMIILCLTGFILIASATNVLETGKYKLVISQVIWFCLGLSLYLIFSLIDYRMFANFYVIIYMIMVILLLYVDIKGINVLGGQRWIKIGPFSFQPSEISKLLMVVFFAKVVTMQENINKFKTLAKVLIFTAIPIVLVLKQPDLGTASVFVAIIATILFVAGLDLRYFYAAIGALLVFIPIAWEFVLHEYQKDRIRIFLNPQLDPMGKGWQVIYSQIAIGSGRVFGKGLFMGTINRLDYLPVKESDFIFGVAGEELGFVGCIIIIIVYALLILSLIKIASTCKDKLGSYIVAGVAGMFGFQMFVNIAMTLGIMPVTGIPLPFVSYGGSSMLTSMASLGIVQSIYRENIKTMF</sequence>
<evidence type="ECO:0000256" key="4">
    <source>
        <dbReference type="ARBA" id="ARBA00022679"/>
    </source>
</evidence>
<evidence type="ECO:0000256" key="11">
    <source>
        <dbReference type="HAMAP-Rule" id="MF_02079"/>
    </source>
</evidence>
<evidence type="ECO:0000256" key="1">
    <source>
        <dbReference type="ARBA" id="ARBA00004141"/>
    </source>
</evidence>
<reference evidence="12" key="1">
    <citation type="journal article" date="2020" name="mSystems">
        <title>Genome- and Community-Level Interaction Insights into Carbon Utilization and Element Cycling Functions of Hydrothermarchaeota in Hydrothermal Sediment.</title>
        <authorList>
            <person name="Zhou Z."/>
            <person name="Liu Y."/>
            <person name="Xu W."/>
            <person name="Pan J."/>
            <person name="Luo Z.H."/>
            <person name="Li M."/>
        </authorList>
    </citation>
    <scope>NUCLEOTIDE SEQUENCE [LARGE SCALE GENOMIC DNA]</scope>
    <source>
        <strain evidence="12">SpSt-102</strain>
    </source>
</reference>
<accession>A0A7C5V3I1</accession>
<keyword evidence="9 11" id="KW-0472">Membrane</keyword>
<proteinExistence type="inferred from homology"/>
<dbReference type="GO" id="GO:0009252">
    <property type="term" value="P:peptidoglycan biosynthetic process"/>
    <property type="evidence" value="ECO:0007669"/>
    <property type="project" value="UniProtKB-UniRule"/>
</dbReference>
<keyword evidence="7 11" id="KW-0573">Peptidoglycan synthesis</keyword>
<dbReference type="GO" id="GO:0051301">
    <property type="term" value="P:cell division"/>
    <property type="evidence" value="ECO:0007669"/>
    <property type="project" value="InterPro"/>
</dbReference>
<evidence type="ECO:0000256" key="8">
    <source>
        <dbReference type="ARBA" id="ARBA00022989"/>
    </source>
</evidence>
<dbReference type="PANTHER" id="PTHR30474">
    <property type="entry name" value="CELL CYCLE PROTEIN"/>
    <property type="match status" value="1"/>
</dbReference>
<feature type="transmembrane region" description="Helical" evidence="11">
    <location>
        <begin position="339"/>
        <end position="361"/>
    </location>
</feature>
<dbReference type="EMBL" id="DRUZ01000037">
    <property type="protein sequence ID" value="HHS01483.1"/>
    <property type="molecule type" value="Genomic_DNA"/>
</dbReference>
<keyword evidence="8 11" id="KW-1133">Transmembrane helix</keyword>
<keyword evidence="6 11" id="KW-0133">Cell shape</keyword>
<comment type="pathway">
    <text evidence="11">Cell wall biogenesis; peptidoglycan biosynthesis.</text>
</comment>
<keyword evidence="4 11" id="KW-0808">Transferase</keyword>
<comment type="subcellular location">
    <subcellularLocation>
        <location evidence="11">Cell membrane</location>
        <topology evidence="11">Multi-pass membrane protein</topology>
    </subcellularLocation>
    <subcellularLocation>
        <location evidence="1">Membrane</location>
        <topology evidence="1">Multi-pass membrane protein</topology>
    </subcellularLocation>
</comment>
<dbReference type="GO" id="GO:0008955">
    <property type="term" value="F:peptidoglycan glycosyltransferase activity"/>
    <property type="evidence" value="ECO:0007669"/>
    <property type="project" value="UniProtKB-UniRule"/>
</dbReference>
<evidence type="ECO:0000256" key="7">
    <source>
        <dbReference type="ARBA" id="ARBA00022984"/>
    </source>
</evidence>
<feature type="transmembrane region" description="Helical" evidence="11">
    <location>
        <begin position="12"/>
        <end position="34"/>
    </location>
</feature>
<evidence type="ECO:0000256" key="5">
    <source>
        <dbReference type="ARBA" id="ARBA00022692"/>
    </source>
</evidence>
<dbReference type="PROSITE" id="PS00428">
    <property type="entry name" value="FTSW_RODA_SPOVE"/>
    <property type="match status" value="1"/>
</dbReference>
<dbReference type="GO" id="GO:0008360">
    <property type="term" value="P:regulation of cell shape"/>
    <property type="evidence" value="ECO:0007669"/>
    <property type="project" value="UniProtKB-KW"/>
</dbReference>
<dbReference type="GO" id="GO:0032153">
    <property type="term" value="C:cell division site"/>
    <property type="evidence" value="ECO:0007669"/>
    <property type="project" value="TreeGrafter"/>
</dbReference>
<feature type="transmembrane region" description="Helical" evidence="11">
    <location>
        <begin position="162"/>
        <end position="180"/>
    </location>
</feature>